<proteinExistence type="predicted"/>
<reference evidence="2" key="1">
    <citation type="submission" date="2018-05" db="EMBL/GenBank/DDBJ databases">
        <authorList>
            <person name="Lanie J.A."/>
            <person name="Ng W.-L."/>
            <person name="Kazmierczak K.M."/>
            <person name="Andrzejewski T.M."/>
            <person name="Davidsen T.M."/>
            <person name="Wayne K.J."/>
            <person name="Tettelin H."/>
            <person name="Glass J.I."/>
            <person name="Rusch D."/>
            <person name="Podicherti R."/>
            <person name="Tsui H.-C.T."/>
            <person name="Winkler M.E."/>
        </authorList>
    </citation>
    <scope>NUCLEOTIDE SEQUENCE</scope>
</reference>
<dbReference type="EMBL" id="UINC01048955">
    <property type="protein sequence ID" value="SVB60120.1"/>
    <property type="molecule type" value="Genomic_DNA"/>
</dbReference>
<accession>A0A382FB13</accession>
<feature type="compositionally biased region" description="Polar residues" evidence="1">
    <location>
        <begin position="19"/>
        <end position="33"/>
    </location>
</feature>
<protein>
    <submittedName>
        <fullName evidence="2">Uncharacterized protein</fullName>
    </submittedName>
</protein>
<evidence type="ECO:0000313" key="2">
    <source>
        <dbReference type="EMBL" id="SVB60120.1"/>
    </source>
</evidence>
<feature type="region of interest" description="Disordered" evidence="1">
    <location>
        <begin position="13"/>
        <end position="33"/>
    </location>
</feature>
<sequence>MSTKLFLSVREKNIRDSSEASSGKFSQNGNMLE</sequence>
<organism evidence="2">
    <name type="scientific">marine metagenome</name>
    <dbReference type="NCBI Taxonomy" id="408172"/>
    <lineage>
        <taxon>unclassified sequences</taxon>
        <taxon>metagenomes</taxon>
        <taxon>ecological metagenomes</taxon>
    </lineage>
</organism>
<dbReference type="AlphaFoldDB" id="A0A382FB13"/>
<gene>
    <name evidence="2" type="ORF">METZ01_LOCUS212974</name>
</gene>
<evidence type="ECO:0000256" key="1">
    <source>
        <dbReference type="SAM" id="MobiDB-lite"/>
    </source>
</evidence>
<name>A0A382FB13_9ZZZZ</name>